<keyword evidence="1" id="KW-0472">Membrane</keyword>
<evidence type="ECO:0000313" key="2">
    <source>
        <dbReference type="EMBL" id="CUI17276.1"/>
    </source>
</evidence>
<feature type="transmembrane region" description="Helical" evidence="1">
    <location>
        <begin position="88"/>
        <end position="108"/>
    </location>
</feature>
<proteinExistence type="predicted"/>
<dbReference type="InParanoid" id="A0A0U5CQW5"/>
<dbReference type="Proteomes" id="UP000069902">
    <property type="component" value="Chromosome cPNK"/>
</dbReference>
<accession>A0A0U5CQW5</accession>
<feature type="transmembrane region" description="Helical" evidence="1">
    <location>
        <begin position="65"/>
        <end position="82"/>
    </location>
</feature>
<gene>
    <name evidence="2" type="ORF">PNK_1667</name>
</gene>
<protein>
    <submittedName>
        <fullName evidence="2">Uncharacterized protein</fullName>
    </submittedName>
</protein>
<reference evidence="3" key="1">
    <citation type="submission" date="2015-09" db="EMBL/GenBank/DDBJ databases">
        <authorList>
            <person name="Bertelli C."/>
        </authorList>
    </citation>
    <scope>NUCLEOTIDE SEQUENCE [LARGE SCALE GENOMIC DNA]</scope>
    <source>
        <strain evidence="3">KNic</strain>
    </source>
</reference>
<evidence type="ECO:0000256" key="1">
    <source>
        <dbReference type="SAM" id="Phobius"/>
    </source>
</evidence>
<dbReference type="KEGG" id="pnl:PNK_1667"/>
<dbReference type="EMBL" id="LN879502">
    <property type="protein sequence ID" value="CUI17276.1"/>
    <property type="molecule type" value="Genomic_DNA"/>
</dbReference>
<sequence>MLGPLKHATINVAVNASLSLAYAKIYELNPALVAKAVVIKTIYSHIMLNLSNFPILRDAPRFTRIVRMVASVAGNVVAITAFRHFNIIANRGTAVFGTLALINIVALVRKERQLRAYGM</sequence>
<dbReference type="PATRIC" id="fig|389348.3.peg.1867"/>
<keyword evidence="1" id="KW-0812">Transmembrane</keyword>
<dbReference type="AlphaFoldDB" id="A0A0U5CQW5"/>
<dbReference type="RefSeq" id="WP_059061425.1">
    <property type="nucleotide sequence ID" value="NZ_LN879502.1"/>
</dbReference>
<keyword evidence="1" id="KW-1133">Transmembrane helix</keyword>
<evidence type="ECO:0000313" key="3">
    <source>
        <dbReference type="Proteomes" id="UP000069902"/>
    </source>
</evidence>
<organism evidence="2 3">
    <name type="scientific">Candidatus Protochlamydia naegleriophila</name>
    <dbReference type="NCBI Taxonomy" id="389348"/>
    <lineage>
        <taxon>Bacteria</taxon>
        <taxon>Pseudomonadati</taxon>
        <taxon>Chlamydiota</taxon>
        <taxon>Chlamydiia</taxon>
        <taxon>Parachlamydiales</taxon>
        <taxon>Parachlamydiaceae</taxon>
        <taxon>Candidatus Protochlamydia</taxon>
    </lineage>
</organism>
<keyword evidence="3" id="KW-1185">Reference proteome</keyword>
<name>A0A0U5CQW5_9BACT</name>